<proteinExistence type="predicted"/>
<feature type="compositionally biased region" description="Basic and acidic residues" evidence="1">
    <location>
        <begin position="49"/>
        <end position="70"/>
    </location>
</feature>
<evidence type="ECO:0000313" key="3">
    <source>
        <dbReference type="EMBL" id="MBC8751655.1"/>
    </source>
</evidence>
<feature type="domain" description="Transposase IS116/IS110/IS902 C-terminal" evidence="2">
    <location>
        <begin position="28"/>
        <end position="74"/>
    </location>
</feature>
<gene>
    <name evidence="3" type="ORF">F6X42_35650</name>
</gene>
<reference evidence="3 4" key="1">
    <citation type="submission" date="2019-09" db="EMBL/GenBank/DDBJ databases">
        <title>Paraburkholderia podalyriae sp. nov., A South African Podalyria-associated rhizobium.</title>
        <authorList>
            <person name="Mavima L."/>
            <person name="Beukes C.W."/>
            <person name="Palmer M."/>
            <person name="De Meyer S.E."/>
            <person name="James E.K."/>
            <person name="Maluk M."/>
            <person name="Avontuur J.R."/>
            <person name="Chan W.Y."/>
            <person name="Venter S.N."/>
            <person name="Steenkamp E.T."/>
        </authorList>
    </citation>
    <scope>NUCLEOTIDE SEQUENCE [LARGE SCALE GENOMIC DNA]</scope>
    <source>
        <strain evidence="3 4">WC7.3b</strain>
    </source>
</reference>
<dbReference type="InterPro" id="IPR003346">
    <property type="entry name" value="Transposase_20"/>
</dbReference>
<evidence type="ECO:0000259" key="2">
    <source>
        <dbReference type="Pfam" id="PF02371"/>
    </source>
</evidence>
<comment type="caution">
    <text evidence="3">The sequence shown here is derived from an EMBL/GenBank/DDBJ whole genome shotgun (WGS) entry which is preliminary data.</text>
</comment>
<protein>
    <submittedName>
        <fullName evidence="3">IS110 family transposase</fullName>
    </submittedName>
</protein>
<dbReference type="Proteomes" id="UP000736373">
    <property type="component" value="Unassembled WGS sequence"/>
</dbReference>
<keyword evidence="4" id="KW-1185">Reference proteome</keyword>
<dbReference type="RefSeq" id="WP_187638567.1">
    <property type="nucleotide sequence ID" value="NZ_VZQQ01000062.1"/>
</dbReference>
<accession>A0ABR7PZE7</accession>
<organism evidence="3 4">
    <name type="scientific">Paraburkholderia podalyriae</name>
    <dbReference type="NCBI Taxonomy" id="1938811"/>
    <lineage>
        <taxon>Bacteria</taxon>
        <taxon>Pseudomonadati</taxon>
        <taxon>Pseudomonadota</taxon>
        <taxon>Betaproteobacteria</taxon>
        <taxon>Burkholderiales</taxon>
        <taxon>Burkholderiaceae</taxon>
        <taxon>Paraburkholderia</taxon>
    </lineage>
</organism>
<dbReference type="EMBL" id="VZQQ01000062">
    <property type="protein sequence ID" value="MBC8751655.1"/>
    <property type="molecule type" value="Genomic_DNA"/>
</dbReference>
<evidence type="ECO:0000256" key="1">
    <source>
        <dbReference type="SAM" id="MobiDB-lite"/>
    </source>
</evidence>
<evidence type="ECO:0000313" key="4">
    <source>
        <dbReference type="Proteomes" id="UP000736373"/>
    </source>
</evidence>
<sequence>MERHLNQADTAVACGARVTSSCRKYRTGPVAATHLVAAVREVKRYRSPKDVARRFAQTPHEHSSGRKEKSPGIGKFIRR</sequence>
<feature type="region of interest" description="Disordered" evidence="1">
    <location>
        <begin position="49"/>
        <end position="79"/>
    </location>
</feature>
<dbReference type="Pfam" id="PF02371">
    <property type="entry name" value="Transposase_20"/>
    <property type="match status" value="1"/>
</dbReference>
<name>A0ABR7PZE7_9BURK</name>